<dbReference type="OrthoDB" id="2274493at2759"/>
<dbReference type="AlphaFoldDB" id="A0A163K3W5"/>
<protein>
    <submittedName>
        <fullName evidence="1">Uncharacterized protein</fullName>
    </submittedName>
</protein>
<name>A0A163K3W5_ABSGL</name>
<dbReference type="OMA" id="LQGPLYF"/>
<dbReference type="InParanoid" id="A0A163K3W5"/>
<gene>
    <name evidence="1" type="primary">ABSGL_11240.1 scaffold 12295</name>
</gene>
<sequence length="149" mass="17152">MNDRPSMTLVDRKRKRRGSLQVRFCPEPCEIIDTYSQADYDRGGLFPDEHQQPLTTFNKNIVLTLSFGFMASPPAPAPPIVSLPKKLKTDNKKRPKLSIDTSKIHDGPLYFTSMTTNHQKKEQQQVYREDDRITMENTEINRRCLVAAV</sequence>
<keyword evidence="2" id="KW-1185">Reference proteome</keyword>
<dbReference type="EMBL" id="LT554468">
    <property type="protein sequence ID" value="SAM05365.1"/>
    <property type="molecule type" value="Genomic_DNA"/>
</dbReference>
<evidence type="ECO:0000313" key="1">
    <source>
        <dbReference type="EMBL" id="SAM05365.1"/>
    </source>
</evidence>
<dbReference type="Proteomes" id="UP000078561">
    <property type="component" value="Unassembled WGS sequence"/>
</dbReference>
<organism evidence="1">
    <name type="scientific">Absidia glauca</name>
    <name type="common">Pin mould</name>
    <dbReference type="NCBI Taxonomy" id="4829"/>
    <lineage>
        <taxon>Eukaryota</taxon>
        <taxon>Fungi</taxon>
        <taxon>Fungi incertae sedis</taxon>
        <taxon>Mucoromycota</taxon>
        <taxon>Mucoromycotina</taxon>
        <taxon>Mucoromycetes</taxon>
        <taxon>Mucorales</taxon>
        <taxon>Cunninghamellaceae</taxon>
        <taxon>Absidia</taxon>
    </lineage>
</organism>
<reference evidence="1" key="1">
    <citation type="submission" date="2016-04" db="EMBL/GenBank/DDBJ databases">
        <authorList>
            <person name="Evans L.H."/>
            <person name="Alamgir A."/>
            <person name="Owens N."/>
            <person name="Weber N.D."/>
            <person name="Virtaneva K."/>
            <person name="Barbian K."/>
            <person name="Babar A."/>
            <person name="Rosenke K."/>
        </authorList>
    </citation>
    <scope>NUCLEOTIDE SEQUENCE [LARGE SCALE GENOMIC DNA]</scope>
    <source>
        <strain evidence="1">CBS 101.48</strain>
    </source>
</reference>
<proteinExistence type="predicted"/>
<evidence type="ECO:0000313" key="2">
    <source>
        <dbReference type="Proteomes" id="UP000078561"/>
    </source>
</evidence>
<accession>A0A163K3W5</accession>